<dbReference type="AlphaFoldDB" id="A0A9J5ZAW8"/>
<name>A0A9J5ZAW8_SOLCO</name>
<dbReference type="EMBL" id="JACXVP010000004">
    <property type="protein sequence ID" value="KAG5609501.1"/>
    <property type="molecule type" value="Genomic_DNA"/>
</dbReference>
<gene>
    <name evidence="1" type="ORF">H5410_020782</name>
</gene>
<organism evidence="1 2">
    <name type="scientific">Solanum commersonii</name>
    <name type="common">Commerson's wild potato</name>
    <name type="synonym">Commerson's nightshade</name>
    <dbReference type="NCBI Taxonomy" id="4109"/>
    <lineage>
        <taxon>Eukaryota</taxon>
        <taxon>Viridiplantae</taxon>
        <taxon>Streptophyta</taxon>
        <taxon>Embryophyta</taxon>
        <taxon>Tracheophyta</taxon>
        <taxon>Spermatophyta</taxon>
        <taxon>Magnoliopsida</taxon>
        <taxon>eudicotyledons</taxon>
        <taxon>Gunneridae</taxon>
        <taxon>Pentapetalae</taxon>
        <taxon>asterids</taxon>
        <taxon>lamiids</taxon>
        <taxon>Solanales</taxon>
        <taxon>Solanaceae</taxon>
        <taxon>Solanoideae</taxon>
        <taxon>Solaneae</taxon>
        <taxon>Solanum</taxon>
    </lineage>
</organism>
<protein>
    <submittedName>
        <fullName evidence="1">Uncharacterized protein</fullName>
    </submittedName>
</protein>
<sequence>MKVIQRQFQKVDRVGYMVVDLWCICTRFHCFFLSSNW</sequence>
<dbReference type="Proteomes" id="UP000824120">
    <property type="component" value="Chromosome 4"/>
</dbReference>
<keyword evidence="2" id="KW-1185">Reference proteome</keyword>
<comment type="caution">
    <text evidence="1">The sequence shown here is derived from an EMBL/GenBank/DDBJ whole genome shotgun (WGS) entry which is preliminary data.</text>
</comment>
<evidence type="ECO:0000313" key="2">
    <source>
        <dbReference type="Proteomes" id="UP000824120"/>
    </source>
</evidence>
<proteinExistence type="predicted"/>
<reference evidence="1 2" key="1">
    <citation type="submission" date="2020-09" db="EMBL/GenBank/DDBJ databases">
        <title>De no assembly of potato wild relative species, Solanum commersonii.</title>
        <authorList>
            <person name="Cho K."/>
        </authorList>
    </citation>
    <scope>NUCLEOTIDE SEQUENCE [LARGE SCALE GENOMIC DNA]</scope>
    <source>
        <strain evidence="1">LZ3.2</strain>
        <tissue evidence="1">Leaf</tissue>
    </source>
</reference>
<evidence type="ECO:0000313" key="1">
    <source>
        <dbReference type="EMBL" id="KAG5609501.1"/>
    </source>
</evidence>
<accession>A0A9J5ZAW8</accession>